<feature type="compositionally biased region" description="Pro residues" evidence="19">
    <location>
        <begin position="1055"/>
        <end position="1072"/>
    </location>
</feature>
<keyword evidence="5" id="KW-0963">Cytoplasm</keyword>
<keyword evidence="9" id="KW-0378">Hydrolase</keyword>
<dbReference type="GO" id="GO:0030479">
    <property type="term" value="C:actin cortical patch"/>
    <property type="evidence" value="ECO:0007669"/>
    <property type="project" value="UniProtKB-SubCell"/>
</dbReference>
<dbReference type="Pfam" id="PF00063">
    <property type="entry name" value="Myosin_head"/>
    <property type="match status" value="1"/>
</dbReference>
<feature type="compositionally biased region" description="Low complexity" evidence="19">
    <location>
        <begin position="1020"/>
        <end position="1034"/>
    </location>
</feature>
<feature type="compositionally biased region" description="Low complexity" evidence="19">
    <location>
        <begin position="1152"/>
        <end position="1163"/>
    </location>
</feature>
<organism evidence="23 24">
    <name type="scientific">Phaeomoniella chlamydospora</name>
    <name type="common">Phaeoacremonium chlamydosporum</name>
    <dbReference type="NCBI Taxonomy" id="158046"/>
    <lineage>
        <taxon>Eukaryota</taxon>
        <taxon>Fungi</taxon>
        <taxon>Dikarya</taxon>
        <taxon>Ascomycota</taxon>
        <taxon>Pezizomycotina</taxon>
        <taxon>Eurotiomycetes</taxon>
        <taxon>Chaetothyriomycetidae</taxon>
        <taxon>Phaeomoniellales</taxon>
        <taxon>Phaeomoniellaceae</taxon>
        <taxon>Phaeomoniella</taxon>
    </lineage>
</organism>
<feature type="domain" description="Myosin motor" evidence="21">
    <location>
        <begin position="48"/>
        <end position="728"/>
    </location>
</feature>
<feature type="region of interest" description="Actin-binding" evidence="18">
    <location>
        <begin position="601"/>
        <end position="623"/>
    </location>
</feature>
<evidence type="ECO:0000256" key="17">
    <source>
        <dbReference type="PROSITE-ProRule" id="PRU00192"/>
    </source>
</evidence>
<evidence type="ECO:0000256" key="11">
    <source>
        <dbReference type="ARBA" id="ARBA00023123"/>
    </source>
</evidence>
<keyword evidence="7" id="KW-0677">Repeat</keyword>
<evidence type="ECO:0000256" key="9">
    <source>
        <dbReference type="ARBA" id="ARBA00022801"/>
    </source>
</evidence>
<dbReference type="InterPro" id="IPR036072">
    <property type="entry name" value="MYSc_Myo1"/>
</dbReference>
<dbReference type="FunFam" id="1.10.10.820:FF:000001">
    <property type="entry name" value="Myosin heavy chain"/>
    <property type="match status" value="1"/>
</dbReference>
<dbReference type="EMBL" id="LCWF01000048">
    <property type="protein sequence ID" value="KKY25143.1"/>
    <property type="molecule type" value="Genomic_DNA"/>
</dbReference>
<feature type="compositionally biased region" description="Pro residues" evidence="19">
    <location>
        <begin position="1137"/>
        <end position="1151"/>
    </location>
</feature>
<dbReference type="InterPro" id="IPR027417">
    <property type="entry name" value="P-loop_NTPase"/>
</dbReference>
<dbReference type="AlphaFoldDB" id="A0A0G2GP13"/>
<dbReference type="FunFam" id="1.20.5.4820:FF:000004">
    <property type="entry name" value="Myosin IE"/>
    <property type="match status" value="1"/>
</dbReference>
<dbReference type="GO" id="GO:0006897">
    <property type="term" value="P:endocytosis"/>
    <property type="evidence" value="ECO:0007669"/>
    <property type="project" value="TreeGrafter"/>
</dbReference>
<dbReference type="Gene3D" id="1.10.10.820">
    <property type="match status" value="1"/>
</dbReference>
<keyword evidence="8 18" id="KW-0547">Nucleotide-binding</keyword>
<dbReference type="PROSITE" id="PS51456">
    <property type="entry name" value="MYOSIN_MOTOR"/>
    <property type="match status" value="1"/>
</dbReference>
<reference evidence="23 24" key="1">
    <citation type="submission" date="2015-05" db="EMBL/GenBank/DDBJ databases">
        <title>Distinctive expansion of gene families associated with plant cell wall degradation and secondary metabolism in the genomes of grapevine trunk pathogens.</title>
        <authorList>
            <person name="Lawrence D.P."/>
            <person name="Travadon R."/>
            <person name="Rolshausen P.E."/>
            <person name="Baumgartner K."/>
        </authorList>
    </citation>
    <scope>NUCLEOTIDE SEQUENCE [LARGE SCALE GENOMIC DNA]</scope>
    <source>
        <strain evidence="23">UCRPC4</strain>
    </source>
</reference>
<accession>A0A0G2GP13</accession>
<dbReference type="PRINTS" id="PR00193">
    <property type="entry name" value="MYOSINHEAVY"/>
</dbReference>
<dbReference type="Pfam" id="PF00018">
    <property type="entry name" value="SH3_1"/>
    <property type="match status" value="1"/>
</dbReference>
<dbReference type="InterPro" id="IPR054489">
    <property type="entry name" value="Myo1_CA"/>
</dbReference>
<dbReference type="Gene3D" id="3.40.850.10">
    <property type="entry name" value="Kinesin motor domain"/>
    <property type="match status" value="1"/>
</dbReference>
<evidence type="ECO:0000313" key="24">
    <source>
        <dbReference type="Proteomes" id="UP000053317"/>
    </source>
</evidence>
<evidence type="ECO:0000256" key="13">
    <source>
        <dbReference type="ARBA" id="ARBA00023203"/>
    </source>
</evidence>
<feature type="compositionally biased region" description="Basic and acidic residues" evidence="19">
    <location>
        <begin position="1"/>
        <end position="12"/>
    </location>
</feature>
<evidence type="ECO:0000259" key="21">
    <source>
        <dbReference type="PROSITE" id="PS51456"/>
    </source>
</evidence>
<dbReference type="PANTHER" id="PTHR13140">
    <property type="entry name" value="MYOSIN"/>
    <property type="match status" value="1"/>
</dbReference>
<dbReference type="FunFam" id="1.20.58.530:FF:000007">
    <property type="entry name" value="Myosin IE"/>
    <property type="match status" value="1"/>
</dbReference>
<feature type="compositionally biased region" description="Polar residues" evidence="19">
    <location>
        <begin position="1040"/>
        <end position="1052"/>
    </location>
</feature>
<evidence type="ECO:0000256" key="8">
    <source>
        <dbReference type="ARBA" id="ARBA00022741"/>
    </source>
</evidence>
<evidence type="ECO:0000256" key="3">
    <source>
        <dbReference type="ARBA" id="ARBA00016187"/>
    </source>
</evidence>
<keyword evidence="11 18" id="KW-0518">Myosin</keyword>
<dbReference type="CDD" id="cd01378">
    <property type="entry name" value="MYSc_Myo1"/>
    <property type="match status" value="1"/>
</dbReference>
<dbReference type="FunFam" id="1.20.120.720:FF:000015">
    <property type="entry name" value="Myosin I"/>
    <property type="match status" value="1"/>
</dbReference>
<evidence type="ECO:0000256" key="1">
    <source>
        <dbReference type="ARBA" id="ARBA00004134"/>
    </source>
</evidence>
<evidence type="ECO:0000256" key="5">
    <source>
        <dbReference type="ARBA" id="ARBA00022490"/>
    </source>
</evidence>
<evidence type="ECO:0000256" key="7">
    <source>
        <dbReference type="ARBA" id="ARBA00022737"/>
    </source>
</evidence>
<dbReference type="Gene3D" id="1.20.120.720">
    <property type="entry name" value="Myosin VI head, motor domain, U50 subdomain"/>
    <property type="match status" value="1"/>
</dbReference>
<feature type="region of interest" description="Disordered" evidence="19">
    <location>
        <begin position="1132"/>
        <end position="1238"/>
    </location>
</feature>
<evidence type="ECO:0000256" key="4">
    <source>
        <dbReference type="ARBA" id="ARBA00022443"/>
    </source>
</evidence>
<dbReference type="GO" id="GO:0005524">
    <property type="term" value="F:ATP binding"/>
    <property type="evidence" value="ECO:0007669"/>
    <property type="project" value="UniProtKB-UniRule"/>
</dbReference>
<dbReference type="PROSITE" id="PS50002">
    <property type="entry name" value="SH3"/>
    <property type="match status" value="1"/>
</dbReference>
<feature type="region of interest" description="Disordered" evidence="19">
    <location>
        <begin position="1"/>
        <end position="33"/>
    </location>
</feature>
<comment type="similarity">
    <text evidence="2 18">Belongs to the TRAFAC class myosin-kinesin ATPase superfamily. Myosin family.</text>
</comment>
<dbReference type="SUPFAM" id="SSF50044">
    <property type="entry name" value="SH3-domain"/>
    <property type="match status" value="1"/>
</dbReference>
<dbReference type="GO" id="GO:0001411">
    <property type="term" value="C:hyphal tip"/>
    <property type="evidence" value="ECO:0007669"/>
    <property type="project" value="UniProtKB-ARBA"/>
</dbReference>
<dbReference type="GO" id="GO:0007015">
    <property type="term" value="P:actin filament organization"/>
    <property type="evidence" value="ECO:0007669"/>
    <property type="project" value="TreeGrafter"/>
</dbReference>
<dbReference type="CDD" id="cd11858">
    <property type="entry name" value="SH3_Myosin-I_fungi"/>
    <property type="match status" value="1"/>
</dbReference>
<gene>
    <name evidence="23" type="ORF">UCRPC4_g02023</name>
</gene>
<dbReference type="Pfam" id="PF06017">
    <property type="entry name" value="Myosin_TH1"/>
    <property type="match status" value="1"/>
</dbReference>
<evidence type="ECO:0000256" key="16">
    <source>
        <dbReference type="ARBA" id="ARBA00032645"/>
    </source>
</evidence>
<feature type="compositionally biased region" description="Pro residues" evidence="19">
    <location>
        <begin position="1164"/>
        <end position="1173"/>
    </location>
</feature>
<keyword evidence="10 18" id="KW-0067">ATP-binding</keyword>
<feature type="region of interest" description="Disordered" evidence="19">
    <location>
        <begin position="960"/>
        <end position="1073"/>
    </location>
</feature>
<evidence type="ECO:0000259" key="22">
    <source>
        <dbReference type="PROSITE" id="PS51757"/>
    </source>
</evidence>
<protein>
    <recommendedName>
        <fullName evidence="3">Myosin-1</fullName>
    </recommendedName>
    <alternativeName>
        <fullName evidence="16">Class I unconventional myosin</fullName>
    </alternativeName>
    <alternativeName>
        <fullName evidence="15">Type I myosin</fullName>
    </alternativeName>
</protein>
<dbReference type="SMART" id="SM00242">
    <property type="entry name" value="MYSc"/>
    <property type="match status" value="1"/>
</dbReference>
<dbReference type="GO" id="GO:0051015">
    <property type="term" value="F:actin filament binding"/>
    <property type="evidence" value="ECO:0007669"/>
    <property type="project" value="TreeGrafter"/>
</dbReference>
<feature type="compositionally biased region" description="Low complexity" evidence="19">
    <location>
        <begin position="1211"/>
        <end position="1222"/>
    </location>
</feature>
<dbReference type="Gene3D" id="1.20.5.4820">
    <property type="match status" value="1"/>
</dbReference>
<keyword evidence="14" id="KW-0206">Cytoskeleton</keyword>
<dbReference type="InterPro" id="IPR001452">
    <property type="entry name" value="SH3_domain"/>
</dbReference>
<dbReference type="GO" id="GO:0016459">
    <property type="term" value="C:myosin complex"/>
    <property type="evidence" value="ECO:0007669"/>
    <property type="project" value="UniProtKB-KW"/>
</dbReference>
<dbReference type="InterPro" id="IPR036961">
    <property type="entry name" value="Kinesin_motor_dom_sf"/>
</dbReference>
<feature type="domain" description="TH1" evidence="22">
    <location>
        <begin position="786"/>
        <end position="976"/>
    </location>
</feature>
<dbReference type="InterPro" id="IPR036028">
    <property type="entry name" value="SH3-like_dom_sf"/>
</dbReference>
<evidence type="ECO:0000313" key="23">
    <source>
        <dbReference type="EMBL" id="KKY25143.1"/>
    </source>
</evidence>
<evidence type="ECO:0000256" key="19">
    <source>
        <dbReference type="SAM" id="MobiDB-lite"/>
    </source>
</evidence>
<evidence type="ECO:0000256" key="14">
    <source>
        <dbReference type="ARBA" id="ARBA00023212"/>
    </source>
</evidence>
<dbReference type="GO" id="GO:0000146">
    <property type="term" value="F:microfilament motor activity"/>
    <property type="evidence" value="ECO:0007669"/>
    <property type="project" value="TreeGrafter"/>
</dbReference>
<dbReference type="Gene3D" id="1.20.58.530">
    <property type="match status" value="1"/>
</dbReference>
<dbReference type="OrthoDB" id="6108017at2759"/>
<dbReference type="InterPro" id="IPR010926">
    <property type="entry name" value="Myosin_TH1"/>
</dbReference>
<comment type="subcellular location">
    <subcellularLocation>
        <location evidence="1">Cytoplasm</location>
        <location evidence="1">Cytoskeleton</location>
        <location evidence="1">Actin patch</location>
    </subcellularLocation>
</comment>
<keyword evidence="12 18" id="KW-0505">Motor protein</keyword>
<keyword evidence="13 18" id="KW-0009">Actin-binding</keyword>
<dbReference type="SMART" id="SM00326">
    <property type="entry name" value="SH3"/>
    <property type="match status" value="1"/>
</dbReference>
<dbReference type="Pfam" id="PF22773">
    <property type="entry name" value="Myo1_CA"/>
    <property type="match status" value="1"/>
</dbReference>
<dbReference type="GO" id="GO:0016787">
    <property type="term" value="F:hydrolase activity"/>
    <property type="evidence" value="ECO:0007669"/>
    <property type="project" value="UniProtKB-KW"/>
</dbReference>
<reference evidence="23 24" key="2">
    <citation type="submission" date="2015-05" db="EMBL/GenBank/DDBJ databases">
        <authorList>
            <person name="Morales-Cruz A."/>
            <person name="Amrine K.C."/>
            <person name="Cantu D."/>
        </authorList>
    </citation>
    <scope>NUCLEOTIDE SEQUENCE [LARGE SCALE GENOMIC DNA]</scope>
    <source>
        <strain evidence="23">UCRPC4</strain>
    </source>
</reference>
<dbReference type="GO" id="GO:0051666">
    <property type="term" value="P:actin cortical patch localization"/>
    <property type="evidence" value="ECO:0007669"/>
    <property type="project" value="TreeGrafter"/>
</dbReference>
<dbReference type="SUPFAM" id="SSF52540">
    <property type="entry name" value="P-loop containing nucleoside triphosphate hydrolases"/>
    <property type="match status" value="1"/>
</dbReference>
<dbReference type="InterPro" id="IPR001609">
    <property type="entry name" value="Myosin_head_motor_dom-like"/>
</dbReference>
<feature type="binding site" evidence="18">
    <location>
        <begin position="141"/>
        <end position="148"/>
    </location>
    <ligand>
        <name>ATP</name>
        <dbReference type="ChEBI" id="CHEBI:30616"/>
    </ligand>
</feature>
<evidence type="ECO:0000256" key="12">
    <source>
        <dbReference type="ARBA" id="ARBA00023175"/>
    </source>
</evidence>
<dbReference type="PROSITE" id="PS51757">
    <property type="entry name" value="TH1"/>
    <property type="match status" value="1"/>
</dbReference>
<evidence type="ECO:0000256" key="18">
    <source>
        <dbReference type="PROSITE-ProRule" id="PRU00782"/>
    </source>
</evidence>
<feature type="domain" description="SH3" evidence="20">
    <location>
        <begin position="1072"/>
        <end position="1133"/>
    </location>
</feature>
<dbReference type="Proteomes" id="UP000053317">
    <property type="component" value="Unassembled WGS sequence"/>
</dbReference>
<comment type="caution">
    <text evidence="23">The sequence shown here is derived from an EMBL/GenBank/DDBJ whole genome shotgun (WGS) entry which is preliminary data.</text>
</comment>
<keyword evidence="6" id="KW-0597">Phosphoprotein</keyword>
<sequence>MGQTKRRDDKKSRPGKTALFSGGKGRGADADQPQIKKATFEITKKKEVGVSDLTLLSKVSNEAINDNLKKRFDAGEIYTYIGHVLVSVNPFRDLGIYTDAVLDSYRGRNRLEVPPHVFAVAESSYYNMKAYKDNQCVIISGESGAGKTEAAKRLMQYISSVSGGTDSRIQRTKDMVLATNPLLESFGNAKTLRNNNSSRFGKYLELEFNEQGEPVGAKITNYLLEKTRVVGQITNERNFHIFYQFTKAASQAHREAFGVQQPQSYVYTSRSKCFDVPNIDDTADFKDTLDAMNIIGLSQVEQDSIFRMLAAILWIGNVSFRENDQGGVDITDQSVVNFVAYLLEVEAAHVEKALTIRIVETARGMGRRGSVYESPLNPVQAAAVRDALAKAIYFNLFDWIVDRTNKSLRSQGRVVNTIGILDIYGFEIFEKNSFEQLCINYVNEKLQQIFIQLTLKTEQEEYEREQIKWTPIKYFDNKVVCSLIEDKRPPGVFAALNDACATAHADSGAADQTFVGRLNFLSSNPHFEARQGQFIVKHYAGDVSYAVQGMTDKNKDQLLKDLLNLVGASSNSFVHTLFPHQVDQDDKRRPPTAGDKIKQSANELVDTLMKAQPSYIRTIKPNENKSATEYNTGNVLHQIKYLGLQENVRIRRAGFAYRQTFDKFVERFALLSPRLSYAGEYTYTGDVKSASKIIFQDTSIPPEEYQMGVTKAFIKTPETLFGLEHMRDRYWHNMAVRIQRAWRNYIRYRVECATRIQRFWRRIKGGIKEIRFRDEGHQILQRRKERRRYSLVGSRRFLGDYLGVNNKGGPGSVIRDSIHLNPQERCVFSCRCELLVTKFGRSSKPMPRILLLTNKAVYIVAQNFVNNALVIQTERTIPVGAVKFISCTTLKDDWFSLGVGSPQEPDPLINCVFKTEFFLQFKYVSMGGFNLKIGDTIEYNKKPGKLAVVKAVKDPAIPRDDVYKSGQIHTGPGEPPSSISKPTPKGKAVVRPIKSGKLLRPGGPGASSTVTSRPKPRPAPAAAIPRAVPAAAKPLPVPTSAMNGHAHTNSASRAAPPPPPPPPAAAPAPAAPSKPMAKALYDFSSPNSNELSLSAGDIIEILQKEGNGWCLCKNPQTNAQGWTPTAYIEEIKVEQRAPPPPPPPPAAPARPTPAAANGLAKGKPPAPTPPAKRPTPGGRKPIAPPMQPRDSAVSLGSGSGTDSGRATPNSLAGGLAEALRARQSAMQGGHNKEDDDDW</sequence>
<evidence type="ECO:0000259" key="20">
    <source>
        <dbReference type="PROSITE" id="PS50002"/>
    </source>
</evidence>
<dbReference type="InterPro" id="IPR035535">
    <property type="entry name" value="Fungal_myosin-I_SH3"/>
</dbReference>
<evidence type="ECO:0000256" key="2">
    <source>
        <dbReference type="ARBA" id="ARBA00008314"/>
    </source>
</evidence>
<dbReference type="GO" id="GO:0005886">
    <property type="term" value="C:plasma membrane"/>
    <property type="evidence" value="ECO:0007669"/>
    <property type="project" value="TreeGrafter"/>
</dbReference>
<evidence type="ECO:0000256" key="10">
    <source>
        <dbReference type="ARBA" id="ARBA00022840"/>
    </source>
</evidence>
<proteinExistence type="inferred from homology"/>
<name>A0A0G2GP13_PHACM</name>
<evidence type="ECO:0000256" key="6">
    <source>
        <dbReference type="ARBA" id="ARBA00022553"/>
    </source>
</evidence>
<keyword evidence="24" id="KW-1185">Reference proteome</keyword>
<dbReference type="PRINTS" id="PR00452">
    <property type="entry name" value="SH3DOMAIN"/>
</dbReference>
<dbReference type="Gene3D" id="2.30.30.40">
    <property type="entry name" value="SH3 Domains"/>
    <property type="match status" value="1"/>
</dbReference>
<keyword evidence="4 17" id="KW-0728">SH3 domain</keyword>
<feature type="compositionally biased region" description="Polar residues" evidence="19">
    <location>
        <begin position="1194"/>
        <end position="1210"/>
    </location>
</feature>
<evidence type="ECO:0000256" key="15">
    <source>
        <dbReference type="ARBA" id="ARBA00029665"/>
    </source>
</evidence>
<dbReference type="PANTHER" id="PTHR13140:SF837">
    <property type="entry name" value="MYOSIN-3-RELATED"/>
    <property type="match status" value="1"/>
</dbReference>
<dbReference type="GO" id="GO:0030428">
    <property type="term" value="C:cell septum"/>
    <property type="evidence" value="ECO:0007669"/>
    <property type="project" value="UniProtKB-ARBA"/>
</dbReference>